<dbReference type="InterPro" id="IPR036390">
    <property type="entry name" value="WH_DNA-bd_sf"/>
</dbReference>
<comment type="caution">
    <text evidence="6">The sequence shown here is derived from an EMBL/GenBank/DDBJ whole genome shotgun (WGS) entry which is preliminary data.</text>
</comment>
<keyword evidence="3" id="KW-0804">Transcription</keyword>
<dbReference type="InterPro" id="IPR001845">
    <property type="entry name" value="HTH_ArsR_DNA-bd_dom"/>
</dbReference>
<feature type="region of interest" description="Disordered" evidence="4">
    <location>
        <begin position="67"/>
        <end position="92"/>
    </location>
</feature>
<dbReference type="SUPFAM" id="SSF46785">
    <property type="entry name" value="Winged helix' DNA-binding domain"/>
    <property type="match status" value="1"/>
</dbReference>
<dbReference type="RefSeq" id="WP_285621540.1">
    <property type="nucleotide sequence ID" value="NZ_BSTJ01000003.1"/>
</dbReference>
<dbReference type="PANTHER" id="PTHR33154">
    <property type="entry name" value="TRANSCRIPTIONAL REGULATOR, ARSR FAMILY"/>
    <property type="match status" value="1"/>
</dbReference>
<dbReference type="GO" id="GO:0003677">
    <property type="term" value="F:DNA binding"/>
    <property type="evidence" value="ECO:0007669"/>
    <property type="project" value="UniProtKB-KW"/>
</dbReference>
<accession>A0A9W6VQX4</accession>
<dbReference type="AlphaFoldDB" id="A0A9W6VQX4"/>
<dbReference type="InterPro" id="IPR051081">
    <property type="entry name" value="HTH_MetalResp_TranReg"/>
</dbReference>
<protein>
    <submittedName>
        <fullName evidence="6">Transcriptional regulator</fullName>
    </submittedName>
</protein>
<dbReference type="Proteomes" id="UP001165135">
    <property type="component" value="Unassembled WGS sequence"/>
</dbReference>
<dbReference type="InterPro" id="IPR036388">
    <property type="entry name" value="WH-like_DNA-bd_sf"/>
</dbReference>
<dbReference type="InterPro" id="IPR011991">
    <property type="entry name" value="ArsR-like_HTH"/>
</dbReference>
<dbReference type="CDD" id="cd00090">
    <property type="entry name" value="HTH_ARSR"/>
    <property type="match status" value="1"/>
</dbReference>
<evidence type="ECO:0000259" key="5">
    <source>
        <dbReference type="SMART" id="SM00418"/>
    </source>
</evidence>
<evidence type="ECO:0000313" key="6">
    <source>
        <dbReference type="EMBL" id="GLY75066.1"/>
    </source>
</evidence>
<keyword evidence="2" id="KW-0238">DNA-binding</keyword>
<proteinExistence type="predicted"/>
<sequence>MDGSERKLRDAPELRALAHPVRMRLCQALYERGTATATELAEMIGESQANCSWHLRQLAKYGFVEEAGGGKGRDRPWRPVARPLSWGDSGESGEVAAASDALSTQYLEQEFAGLRDWQAWRRTDPPEWQDAANWVQNIDWLTLDELRELNQALIAIVGRHREERRDPAKRPPGTRRIRMFAWAVPAAPYADD</sequence>
<name>A0A9W6VQX4_9ACTN</name>
<keyword evidence="1" id="KW-0805">Transcription regulation</keyword>
<evidence type="ECO:0000256" key="1">
    <source>
        <dbReference type="ARBA" id="ARBA00023015"/>
    </source>
</evidence>
<gene>
    <name evidence="6" type="ORF">Airi01_033330</name>
</gene>
<organism evidence="6 7">
    <name type="scientific">Actinoallomurus iriomotensis</name>
    <dbReference type="NCBI Taxonomy" id="478107"/>
    <lineage>
        <taxon>Bacteria</taxon>
        <taxon>Bacillati</taxon>
        <taxon>Actinomycetota</taxon>
        <taxon>Actinomycetes</taxon>
        <taxon>Streptosporangiales</taxon>
        <taxon>Thermomonosporaceae</taxon>
        <taxon>Actinoallomurus</taxon>
    </lineage>
</organism>
<dbReference type="Gene3D" id="1.10.10.10">
    <property type="entry name" value="Winged helix-like DNA-binding domain superfamily/Winged helix DNA-binding domain"/>
    <property type="match status" value="1"/>
</dbReference>
<evidence type="ECO:0000256" key="3">
    <source>
        <dbReference type="ARBA" id="ARBA00023163"/>
    </source>
</evidence>
<evidence type="ECO:0000313" key="7">
    <source>
        <dbReference type="Proteomes" id="UP001165135"/>
    </source>
</evidence>
<reference evidence="6" key="1">
    <citation type="submission" date="2023-03" db="EMBL/GenBank/DDBJ databases">
        <title>Actinoallomurus iriomotensis NBRC 103681.</title>
        <authorList>
            <person name="Ichikawa N."/>
            <person name="Sato H."/>
            <person name="Tonouchi N."/>
        </authorList>
    </citation>
    <scope>NUCLEOTIDE SEQUENCE</scope>
    <source>
        <strain evidence="6">NBRC 103681</strain>
    </source>
</reference>
<dbReference type="PANTHER" id="PTHR33154:SF15">
    <property type="entry name" value="REGULATORY PROTEIN ARSR"/>
    <property type="match status" value="1"/>
</dbReference>
<dbReference type="GO" id="GO:0003700">
    <property type="term" value="F:DNA-binding transcription factor activity"/>
    <property type="evidence" value="ECO:0007669"/>
    <property type="project" value="InterPro"/>
</dbReference>
<dbReference type="Pfam" id="PF12840">
    <property type="entry name" value="HTH_20"/>
    <property type="match status" value="1"/>
</dbReference>
<feature type="domain" description="HTH arsR-type" evidence="5">
    <location>
        <begin position="14"/>
        <end position="89"/>
    </location>
</feature>
<evidence type="ECO:0000256" key="4">
    <source>
        <dbReference type="SAM" id="MobiDB-lite"/>
    </source>
</evidence>
<dbReference type="SMART" id="SM00418">
    <property type="entry name" value="HTH_ARSR"/>
    <property type="match status" value="1"/>
</dbReference>
<dbReference type="EMBL" id="BSTJ01000003">
    <property type="protein sequence ID" value="GLY75066.1"/>
    <property type="molecule type" value="Genomic_DNA"/>
</dbReference>
<evidence type="ECO:0000256" key="2">
    <source>
        <dbReference type="ARBA" id="ARBA00023125"/>
    </source>
</evidence>